<evidence type="ECO:0000256" key="1">
    <source>
        <dbReference type="ARBA" id="ARBA00022676"/>
    </source>
</evidence>
<keyword evidence="2 5" id="KW-0808">Transferase</keyword>
<dbReference type="OrthoDB" id="9790710at2"/>
<evidence type="ECO:0000313" key="5">
    <source>
        <dbReference type="EMBL" id="SMX50349.1"/>
    </source>
</evidence>
<dbReference type="SUPFAM" id="SSF53756">
    <property type="entry name" value="UDP-Glycosyltransferase/glycogen phosphorylase"/>
    <property type="match status" value="1"/>
</dbReference>
<dbReference type="RefSeq" id="WP_097807009.1">
    <property type="nucleotide sequence ID" value="NZ_CBDIHF020000005.1"/>
</dbReference>
<dbReference type="Proteomes" id="UP000220836">
    <property type="component" value="Unassembled WGS sequence"/>
</dbReference>
<sequence>MARILHVVPAYLPATLWGGPVFSTSALVRAAVRAGHETTVLTTNSADPETGEFLSLDQNPARFPEGYDVHYMHRSFGQSGSWEMLRKLSGMVRRADLVHLSMTYSFPTLPTLALCKIFGKPVVWSPRGAIQATAEWADAPRKRAKTAFESLARGLAPKRTVLHVTAQSEKDATAGRMPGLDIVTIANAVAVPDTVPQRVFRPDGRLRLLFISRLHPKKGIDQLIATLARLPDHITLTVAGSGSPAFEAELNAQVVALGLGARITFLGQVNDAAKSAAFHEADALVLPTLSENFGIAIAEGLAHGLPVITTTGAPWEGIKAHRCGDWIDPTPEALEAALTALDAIDVNELSAMGARGYAWMKDTYSEAILGADMMAVYDRILDQGRPSE</sequence>
<feature type="domain" description="Glycosyl transferase family 1" evidence="3">
    <location>
        <begin position="199"/>
        <end position="341"/>
    </location>
</feature>
<reference evidence="5 6" key="1">
    <citation type="submission" date="2017-05" db="EMBL/GenBank/DDBJ databases">
        <authorList>
            <person name="Song R."/>
            <person name="Chenine A.L."/>
            <person name="Ruprecht R.M."/>
        </authorList>
    </citation>
    <scope>NUCLEOTIDE SEQUENCE [LARGE SCALE GENOMIC DNA]</scope>
    <source>
        <strain evidence="5 6">CECT 8663</strain>
    </source>
</reference>
<feature type="domain" description="Glycosyltransferase subfamily 4-like N-terminal" evidence="4">
    <location>
        <begin position="18"/>
        <end position="187"/>
    </location>
</feature>
<evidence type="ECO:0000259" key="3">
    <source>
        <dbReference type="Pfam" id="PF00534"/>
    </source>
</evidence>
<dbReference type="PANTHER" id="PTHR12526">
    <property type="entry name" value="GLYCOSYLTRANSFERASE"/>
    <property type="match status" value="1"/>
</dbReference>
<name>A0A238L5S0_9RHOB</name>
<keyword evidence="1 5" id="KW-0328">Glycosyltransferase</keyword>
<dbReference type="Pfam" id="PF13579">
    <property type="entry name" value="Glyco_trans_4_4"/>
    <property type="match status" value="1"/>
</dbReference>
<accession>A0A238L5S0</accession>
<evidence type="ECO:0000313" key="6">
    <source>
        <dbReference type="Proteomes" id="UP000220836"/>
    </source>
</evidence>
<dbReference type="AlphaFoldDB" id="A0A238L5S0"/>
<organism evidence="5 6">
    <name type="scientific">Pelagimonas varians</name>
    <dbReference type="NCBI Taxonomy" id="696760"/>
    <lineage>
        <taxon>Bacteria</taxon>
        <taxon>Pseudomonadati</taxon>
        <taxon>Pseudomonadota</taxon>
        <taxon>Alphaproteobacteria</taxon>
        <taxon>Rhodobacterales</taxon>
        <taxon>Roseobacteraceae</taxon>
        <taxon>Pelagimonas</taxon>
    </lineage>
</organism>
<dbReference type="EC" id="2.4.1.57" evidence="5"/>
<evidence type="ECO:0000259" key="4">
    <source>
        <dbReference type="Pfam" id="PF13579"/>
    </source>
</evidence>
<protein>
    <submittedName>
        <fullName evidence="5">GDP-mannose-dependent alpha-(1-2)-phosphatidylinositol mannosyltransferase</fullName>
        <ecNumber evidence="5">2.4.1.57</ecNumber>
    </submittedName>
</protein>
<dbReference type="EMBL" id="FXYH01000030">
    <property type="protein sequence ID" value="SMX50349.1"/>
    <property type="molecule type" value="Genomic_DNA"/>
</dbReference>
<evidence type="ECO:0000256" key="2">
    <source>
        <dbReference type="ARBA" id="ARBA00022679"/>
    </source>
</evidence>
<dbReference type="GO" id="GO:0016757">
    <property type="term" value="F:glycosyltransferase activity"/>
    <property type="evidence" value="ECO:0007669"/>
    <property type="project" value="UniProtKB-KW"/>
</dbReference>
<dbReference type="InterPro" id="IPR001296">
    <property type="entry name" value="Glyco_trans_1"/>
</dbReference>
<dbReference type="PANTHER" id="PTHR12526:SF510">
    <property type="entry name" value="D-INOSITOL 3-PHOSPHATE GLYCOSYLTRANSFERASE"/>
    <property type="match status" value="1"/>
</dbReference>
<proteinExistence type="predicted"/>
<dbReference type="Gene3D" id="3.40.50.2000">
    <property type="entry name" value="Glycogen Phosphorylase B"/>
    <property type="match status" value="2"/>
</dbReference>
<gene>
    <name evidence="5" type="primary">pimA</name>
    <name evidence="5" type="ORF">PEV8663_04606</name>
</gene>
<dbReference type="Pfam" id="PF00534">
    <property type="entry name" value="Glycos_transf_1"/>
    <property type="match status" value="1"/>
</dbReference>
<dbReference type="InterPro" id="IPR028098">
    <property type="entry name" value="Glyco_trans_4-like_N"/>
</dbReference>
<keyword evidence="6" id="KW-1185">Reference proteome</keyword>